<organism evidence="2 3">
    <name type="scientific">Parafrankia irregularis</name>
    <dbReference type="NCBI Taxonomy" id="795642"/>
    <lineage>
        <taxon>Bacteria</taxon>
        <taxon>Bacillati</taxon>
        <taxon>Actinomycetota</taxon>
        <taxon>Actinomycetes</taxon>
        <taxon>Frankiales</taxon>
        <taxon>Frankiaceae</taxon>
        <taxon>Parafrankia</taxon>
    </lineage>
</organism>
<protein>
    <submittedName>
        <fullName evidence="2">Uncharacterized protein</fullName>
    </submittedName>
</protein>
<feature type="region of interest" description="Disordered" evidence="1">
    <location>
        <begin position="1"/>
        <end position="44"/>
    </location>
</feature>
<dbReference type="Gene3D" id="1.25.40.10">
    <property type="entry name" value="Tetratricopeptide repeat domain"/>
    <property type="match status" value="2"/>
</dbReference>
<gene>
    <name evidence="2" type="ORF">Ga0074812_1086</name>
</gene>
<dbReference type="AlphaFoldDB" id="A0A0S4QN21"/>
<keyword evidence="3" id="KW-1185">Reference proteome</keyword>
<dbReference type="Proteomes" id="UP000198802">
    <property type="component" value="Unassembled WGS sequence"/>
</dbReference>
<dbReference type="SUPFAM" id="SSF52540">
    <property type="entry name" value="P-loop containing nucleoside triphosphate hydrolases"/>
    <property type="match status" value="1"/>
</dbReference>
<dbReference type="Pfam" id="PF13560">
    <property type="entry name" value="HTH_31"/>
    <property type="match status" value="1"/>
</dbReference>
<proteinExistence type="predicted"/>
<dbReference type="InterPro" id="IPR011990">
    <property type="entry name" value="TPR-like_helical_dom_sf"/>
</dbReference>
<evidence type="ECO:0000256" key="1">
    <source>
        <dbReference type="SAM" id="MobiDB-lite"/>
    </source>
</evidence>
<reference evidence="3" key="1">
    <citation type="submission" date="2015-11" db="EMBL/GenBank/DDBJ databases">
        <authorList>
            <person name="Varghese N."/>
        </authorList>
    </citation>
    <scope>NUCLEOTIDE SEQUENCE [LARGE SCALE GENOMIC DNA]</scope>
    <source>
        <strain evidence="3">DSM 45899</strain>
    </source>
</reference>
<evidence type="ECO:0000313" key="3">
    <source>
        <dbReference type="Proteomes" id="UP000198802"/>
    </source>
</evidence>
<dbReference type="EMBL" id="FAOZ01000008">
    <property type="protein sequence ID" value="CUU56479.1"/>
    <property type="molecule type" value="Genomic_DNA"/>
</dbReference>
<feature type="region of interest" description="Disordered" evidence="1">
    <location>
        <begin position="107"/>
        <end position="126"/>
    </location>
</feature>
<evidence type="ECO:0000313" key="2">
    <source>
        <dbReference type="EMBL" id="CUU56479.1"/>
    </source>
</evidence>
<feature type="compositionally biased region" description="Low complexity" evidence="1">
    <location>
        <begin position="18"/>
        <end position="33"/>
    </location>
</feature>
<sequence>MDMSGYSAGQTRTDRRATCGGAARCRCPGGRATADPDSRPAASGRRIIGLGVRGEHVERDRSLDAVVVPDPSGVNSPEGLAAALGALRRRAGLSVRDMEMTARKRGLSLPRATASDAENSARPRPSKRTVSAFLDVCDVPAPERVQWLAAWERAGSKVKDPPAGWVRVEDADPYRLGVHRPIQVDGAEDDDLPTYVARDVDEAVGGVRSRLAAGAEHGGFVLLVGDSSAGKTRTAYEAVRAELPGWWLVHPADAVEVGALVACRPRRLVVWLDEIQNYLDADPDLTAGVLRDLLDGAGPVVVVATIWPYWHSLYTSLPGRDGNEDLYREQRMLLRLAREVQIPGAFSDREQGRAELAAQADPKLRTALAMSGYGLTQTLAAAPQLVARWERARGAGGPSRGPYRWAVLTAALDAARLGARGPLPTRLLEAAAPGYLNDHERARAPADWFDDARAYAIDNTTMHGAAAALEPTGPGGMGQVTGYTPADYLVQYATRTRRRERPPASLWIALRDHLTDPADVHRVADAAFDRYQYGAAVPLLHKAADAGYRSSAGRLAGLLLEVGDVDGLRDRAATGDGEAAHVLSQQRTRAGDHEDAADVLRPAADAGDWRAAARLIDLMLEVDDLDGLAARAEEGDKEAAIALALRLAEAGDVDQLRARTDTGDPAAAGTLAEMLAKAGDVDELRARAGAGDIWAAGWLGELLVNAGDRAGAIAVLRAAARDGVEEVKDVDQLAWLRTRLADLLLETGDHDGAIAVMRAADMSDPDAVDDLVDVLVAVGDRDGAMAILRPVADAGGRHAASHLAELLVEGGHVDELRDRALGGDQEVVFRLVDVLLAAGDRASAITILAACADAGDWEAADWLAALLLEDGDRDGAIIVLRDHLDADDGGNWIIRQLVRLLHEAEDHEGLMDVLRARTSAGDTWATQRLVELLVEAGDDEGARAVLRARANAGAARSAFRLVTMLTAAGDRAGAIAVLRAHADAGNGVAALQLATQLSRDGELDELSARATAGDTWARARLHAVLSADDDQRLHRYGLTMEGEVADGPTW</sequence>
<dbReference type="SUPFAM" id="SSF48452">
    <property type="entry name" value="TPR-like"/>
    <property type="match status" value="1"/>
</dbReference>
<accession>A0A0S4QN21</accession>
<dbReference type="InterPro" id="IPR027417">
    <property type="entry name" value="P-loop_NTPase"/>
</dbReference>
<name>A0A0S4QN21_9ACTN</name>